<keyword evidence="2" id="KW-1185">Reference proteome</keyword>
<dbReference type="EMBL" id="CM007372">
    <property type="protein sequence ID" value="OIW00826.1"/>
    <property type="molecule type" value="Genomic_DNA"/>
</dbReference>
<sequence length="155" mass="17474">MEGNKQKGTYSSFTSELIGSEESHSSSSGIFGSLFSLPSPKVKVLGRESLRNELNRKITNEAWSSKIGTQDYIYKFNGGETQKTSNNDMSSFYEEQIVQPCSLSSSIYYGGQDFYPLPPNTKNSAGLYSKQKNYEGEDDREFASRGNWWKGSLYY</sequence>
<reference evidence="1 2" key="1">
    <citation type="journal article" date="2017" name="Plant Biotechnol. J.">
        <title>A comprehensive draft genome sequence for lupin (Lupinus angustifolius), an emerging health food: insights into plant-microbe interactions and legume evolution.</title>
        <authorList>
            <person name="Hane J.K."/>
            <person name="Ming Y."/>
            <person name="Kamphuis L.G."/>
            <person name="Nelson M.N."/>
            <person name="Garg G."/>
            <person name="Atkins C.A."/>
            <person name="Bayer P.E."/>
            <person name="Bravo A."/>
            <person name="Bringans S."/>
            <person name="Cannon S."/>
            <person name="Edwards D."/>
            <person name="Foley R."/>
            <person name="Gao L.L."/>
            <person name="Harrison M.J."/>
            <person name="Huang W."/>
            <person name="Hurgobin B."/>
            <person name="Li S."/>
            <person name="Liu C.W."/>
            <person name="McGrath A."/>
            <person name="Morahan G."/>
            <person name="Murray J."/>
            <person name="Weller J."/>
            <person name="Jian J."/>
            <person name="Singh K.B."/>
        </authorList>
    </citation>
    <scope>NUCLEOTIDE SEQUENCE [LARGE SCALE GENOMIC DNA]</scope>
    <source>
        <strain evidence="2">cv. Tanjil</strain>
        <tissue evidence="1">Whole plant</tissue>
    </source>
</reference>
<evidence type="ECO:0000313" key="1">
    <source>
        <dbReference type="EMBL" id="OIW00826.1"/>
    </source>
</evidence>
<dbReference type="AlphaFoldDB" id="A0A1J7H2V4"/>
<dbReference type="Proteomes" id="UP000188354">
    <property type="component" value="Chromosome LG12"/>
</dbReference>
<protein>
    <submittedName>
        <fullName evidence="1">Uncharacterized protein</fullName>
    </submittedName>
</protein>
<dbReference type="Gramene" id="OIW00826">
    <property type="protein sequence ID" value="OIW00826"/>
    <property type="gene ID" value="TanjilG_08265"/>
</dbReference>
<dbReference type="PANTHER" id="PTHR33738:SF1">
    <property type="entry name" value="PLANT_T7H20-70 PROTEIN"/>
    <property type="match status" value="1"/>
</dbReference>
<dbReference type="PANTHER" id="PTHR33738">
    <property type="entry name" value="EMB|CAB82975.1"/>
    <property type="match status" value="1"/>
</dbReference>
<dbReference type="OMA" id="THNEGFN"/>
<organism evidence="1 2">
    <name type="scientific">Lupinus angustifolius</name>
    <name type="common">Narrow-leaved blue lupine</name>
    <dbReference type="NCBI Taxonomy" id="3871"/>
    <lineage>
        <taxon>Eukaryota</taxon>
        <taxon>Viridiplantae</taxon>
        <taxon>Streptophyta</taxon>
        <taxon>Embryophyta</taxon>
        <taxon>Tracheophyta</taxon>
        <taxon>Spermatophyta</taxon>
        <taxon>Magnoliopsida</taxon>
        <taxon>eudicotyledons</taxon>
        <taxon>Gunneridae</taxon>
        <taxon>Pentapetalae</taxon>
        <taxon>rosids</taxon>
        <taxon>fabids</taxon>
        <taxon>Fabales</taxon>
        <taxon>Fabaceae</taxon>
        <taxon>Papilionoideae</taxon>
        <taxon>50 kb inversion clade</taxon>
        <taxon>genistoids sensu lato</taxon>
        <taxon>core genistoids</taxon>
        <taxon>Genisteae</taxon>
        <taxon>Lupinus</taxon>
    </lineage>
</organism>
<accession>A0A1J7H2V4</accession>
<evidence type="ECO:0000313" key="2">
    <source>
        <dbReference type="Proteomes" id="UP000188354"/>
    </source>
</evidence>
<dbReference type="KEGG" id="lang:109361753"/>
<proteinExistence type="predicted"/>
<gene>
    <name evidence="1" type="ORF">TanjilG_08265</name>
</gene>
<dbReference type="OrthoDB" id="1423981at2759"/>
<name>A0A1J7H2V4_LUPAN</name>